<dbReference type="AlphaFoldDB" id="G0R6K4"/>
<dbReference type="Proteomes" id="UP000008983">
    <property type="component" value="Unassembled WGS sequence"/>
</dbReference>
<dbReference type="InParanoid" id="G0R6K4"/>
<evidence type="ECO:0000313" key="2">
    <source>
        <dbReference type="EMBL" id="EGR26903.1"/>
    </source>
</evidence>
<protein>
    <recommendedName>
        <fullName evidence="1">LSDAT prokaryote domain-containing protein</fullName>
    </recommendedName>
</protein>
<dbReference type="EMBL" id="GL984405">
    <property type="protein sequence ID" value="EGR26903.1"/>
    <property type="molecule type" value="Genomic_DNA"/>
</dbReference>
<keyword evidence="3" id="KW-1185">Reference proteome</keyword>
<dbReference type="InterPro" id="IPR041482">
    <property type="entry name" value="LSDAT_prok"/>
</dbReference>
<evidence type="ECO:0000259" key="1">
    <source>
        <dbReference type="Pfam" id="PF18171"/>
    </source>
</evidence>
<evidence type="ECO:0000313" key="3">
    <source>
        <dbReference type="Proteomes" id="UP000008983"/>
    </source>
</evidence>
<sequence>MENGNQFKIYDFMFPGSQTAKLVKVQCLDDYTYFPFIDIFKRTGIPICSPVVNLIGARENNRGKFFAGLTRACFNSDAVIIDNGIFSGCEKQAQRKGLKLIGIAPENDIQFPKVNQNQFNQNELSKGHTQFFLLTDCQWSQEVLFKLLLALKIAQGNLNKNPNHQKIVNILLGDSDQYIEEVRLAVEFDQVVLIVPGSLICNRLIKEANGTIQQRQSQIDDEYIDKIMGNNR</sequence>
<accession>G0R6K4</accession>
<organism evidence="2 3">
    <name type="scientific">Ichthyophthirius multifiliis</name>
    <name type="common">White spot disease agent</name>
    <name type="synonym">Ich</name>
    <dbReference type="NCBI Taxonomy" id="5932"/>
    <lineage>
        <taxon>Eukaryota</taxon>
        <taxon>Sar</taxon>
        <taxon>Alveolata</taxon>
        <taxon>Ciliophora</taxon>
        <taxon>Intramacronucleata</taxon>
        <taxon>Oligohymenophorea</taxon>
        <taxon>Hymenostomatida</taxon>
        <taxon>Ophryoglenina</taxon>
        <taxon>Ichthyophthirius</taxon>
    </lineage>
</organism>
<proteinExistence type="predicted"/>
<dbReference type="OrthoDB" id="310870at2759"/>
<dbReference type="Pfam" id="PF18171">
    <property type="entry name" value="LSDAT_prok"/>
    <property type="match status" value="1"/>
</dbReference>
<dbReference type="STRING" id="857967.G0R6K4"/>
<dbReference type="RefSeq" id="XP_004023787.1">
    <property type="nucleotide sequence ID" value="XM_004023738.1"/>
</dbReference>
<feature type="domain" description="LSDAT prokaryote" evidence="1">
    <location>
        <begin position="50"/>
        <end position="209"/>
    </location>
</feature>
<dbReference type="OMA" id="LEQNQVW"/>
<dbReference type="eggNOG" id="ENOG502SPM9">
    <property type="taxonomic scope" value="Eukaryota"/>
</dbReference>
<reference evidence="2 3" key="1">
    <citation type="submission" date="2011-07" db="EMBL/GenBank/DDBJ databases">
        <authorList>
            <person name="Coyne R."/>
            <person name="Brami D."/>
            <person name="Johnson J."/>
            <person name="Hostetler J."/>
            <person name="Hannick L."/>
            <person name="Clark T."/>
            <person name="Cassidy-Hanley D."/>
            <person name="Inman J."/>
        </authorList>
    </citation>
    <scope>NUCLEOTIDE SEQUENCE [LARGE SCALE GENOMIC DNA]</scope>
    <source>
        <strain evidence="2 3">G5</strain>
    </source>
</reference>
<name>G0R6K4_ICHMU</name>
<gene>
    <name evidence="2" type="ORF">IMG5_205830</name>
</gene>
<dbReference type="GeneID" id="14902951"/>